<evidence type="ECO:0000256" key="6">
    <source>
        <dbReference type="ARBA" id="ARBA00022968"/>
    </source>
</evidence>
<keyword evidence="6" id="KW-0735">Signal-anchor</keyword>
<protein>
    <recommendedName>
        <fullName evidence="11">Fringe-like glycosyltransferase domain-containing protein</fullName>
    </recommendedName>
</protein>
<dbReference type="GO" id="GO:0016757">
    <property type="term" value="F:glycosyltransferase activity"/>
    <property type="evidence" value="ECO:0007669"/>
    <property type="project" value="UniProtKB-KW"/>
</dbReference>
<comment type="caution">
    <text evidence="12">The sequence shown here is derived from an EMBL/GenBank/DDBJ whole genome shotgun (WGS) entry which is preliminary data.</text>
</comment>
<name>A0AAN7P5S1_9COLE</name>
<evidence type="ECO:0000313" key="12">
    <source>
        <dbReference type="EMBL" id="KAK4875046.1"/>
    </source>
</evidence>
<gene>
    <name evidence="12" type="ORF">RN001_011468</name>
</gene>
<evidence type="ECO:0000256" key="2">
    <source>
        <dbReference type="ARBA" id="ARBA00008661"/>
    </source>
</evidence>
<keyword evidence="8" id="KW-0472">Membrane</keyword>
<evidence type="ECO:0000256" key="3">
    <source>
        <dbReference type="ARBA" id="ARBA00022676"/>
    </source>
</evidence>
<dbReference type="GO" id="GO:0016020">
    <property type="term" value="C:membrane"/>
    <property type="evidence" value="ECO:0007669"/>
    <property type="project" value="UniProtKB-SubCell"/>
</dbReference>
<dbReference type="Gene3D" id="3.90.550.50">
    <property type="match status" value="1"/>
</dbReference>
<evidence type="ECO:0000256" key="1">
    <source>
        <dbReference type="ARBA" id="ARBA00004606"/>
    </source>
</evidence>
<accession>A0AAN7P5S1</accession>
<feature type="region of interest" description="Disordered" evidence="10">
    <location>
        <begin position="591"/>
        <end position="617"/>
    </location>
</feature>
<keyword evidence="5" id="KW-0812">Transmembrane</keyword>
<evidence type="ECO:0000256" key="10">
    <source>
        <dbReference type="SAM" id="MobiDB-lite"/>
    </source>
</evidence>
<evidence type="ECO:0000259" key="11">
    <source>
        <dbReference type="Pfam" id="PF02434"/>
    </source>
</evidence>
<comment type="similarity">
    <text evidence="2">Belongs to the glycosyltransferase 31 family.</text>
</comment>
<comment type="subcellular location">
    <subcellularLocation>
        <location evidence="9">Endomembrane system</location>
        <topology evidence="9">Single-pass membrane protein</topology>
    </subcellularLocation>
    <subcellularLocation>
        <location evidence="1">Membrane</location>
        <topology evidence="1">Single-pass type II membrane protein</topology>
    </subcellularLocation>
</comment>
<evidence type="ECO:0000256" key="9">
    <source>
        <dbReference type="ARBA" id="ARBA00037847"/>
    </source>
</evidence>
<keyword evidence="13" id="KW-1185">Reference proteome</keyword>
<evidence type="ECO:0000256" key="7">
    <source>
        <dbReference type="ARBA" id="ARBA00022989"/>
    </source>
</evidence>
<feature type="region of interest" description="Disordered" evidence="10">
    <location>
        <begin position="483"/>
        <end position="508"/>
    </location>
</feature>
<dbReference type="EMBL" id="JARPUR010000005">
    <property type="protein sequence ID" value="KAK4875046.1"/>
    <property type="molecule type" value="Genomic_DNA"/>
</dbReference>
<dbReference type="PANTHER" id="PTHR10811">
    <property type="entry name" value="FRINGE-RELATED"/>
    <property type="match status" value="1"/>
</dbReference>
<dbReference type="InterPro" id="IPR003378">
    <property type="entry name" value="Fringe-like_glycosylTrfase"/>
</dbReference>
<evidence type="ECO:0000256" key="4">
    <source>
        <dbReference type="ARBA" id="ARBA00022679"/>
    </source>
</evidence>
<dbReference type="Proteomes" id="UP001353858">
    <property type="component" value="Unassembled WGS sequence"/>
</dbReference>
<evidence type="ECO:0000313" key="13">
    <source>
        <dbReference type="Proteomes" id="UP001353858"/>
    </source>
</evidence>
<dbReference type="GO" id="GO:0012505">
    <property type="term" value="C:endomembrane system"/>
    <property type="evidence" value="ECO:0007669"/>
    <property type="project" value="UniProtKB-SubCell"/>
</dbReference>
<evidence type="ECO:0000256" key="5">
    <source>
        <dbReference type="ARBA" id="ARBA00022692"/>
    </source>
</evidence>
<keyword evidence="7" id="KW-1133">Transmembrane helix</keyword>
<organism evidence="12 13">
    <name type="scientific">Aquatica leii</name>
    <dbReference type="NCBI Taxonomy" id="1421715"/>
    <lineage>
        <taxon>Eukaryota</taxon>
        <taxon>Metazoa</taxon>
        <taxon>Ecdysozoa</taxon>
        <taxon>Arthropoda</taxon>
        <taxon>Hexapoda</taxon>
        <taxon>Insecta</taxon>
        <taxon>Pterygota</taxon>
        <taxon>Neoptera</taxon>
        <taxon>Endopterygota</taxon>
        <taxon>Coleoptera</taxon>
        <taxon>Polyphaga</taxon>
        <taxon>Elateriformia</taxon>
        <taxon>Elateroidea</taxon>
        <taxon>Lampyridae</taxon>
        <taxon>Luciolinae</taxon>
        <taxon>Aquatica</taxon>
    </lineage>
</organism>
<reference evidence="13" key="1">
    <citation type="submission" date="2023-01" db="EMBL/GenBank/DDBJ databases">
        <title>Key to firefly adult light organ development and bioluminescence: homeobox transcription factors regulate luciferase expression and transportation to peroxisome.</title>
        <authorList>
            <person name="Fu X."/>
        </authorList>
    </citation>
    <scope>NUCLEOTIDE SEQUENCE [LARGE SCALE GENOMIC DNA]</scope>
</reference>
<dbReference type="FunFam" id="3.90.550.50:FF:000035">
    <property type="entry name" value="Fringe glycosyltransferase"/>
    <property type="match status" value="1"/>
</dbReference>
<dbReference type="Pfam" id="PF02434">
    <property type="entry name" value="Fringe"/>
    <property type="match status" value="1"/>
</dbReference>
<feature type="domain" description="Fringe-like glycosyltransferase" evidence="11">
    <location>
        <begin position="83"/>
        <end position="329"/>
    </location>
</feature>
<evidence type="ECO:0000256" key="8">
    <source>
        <dbReference type="ARBA" id="ARBA00023136"/>
    </source>
</evidence>
<sequence length="634" mass="73529">MNGKIRRLLQTIFVVLLVAYCTLLAYQSFSRGDFNEQAILNEKGKDYHYEFNYVSEDRAEEIVSHNKITSEIPSVTATLRPPTTSLDDVFISVKTTKHYHKSRLPIILTTWFQLAKEQTWFFTDTDDEEFQEKTHDHMINTKCSSSHNRKALCCKMSVEFDTFMDTDKKWFCHFDDDNYVNVPRLVRFLGDYNPREDWYLGKPSIQAPLEIITKDKTAQKVKFWFATGGAGFCLSRALALKMMPTASGGKFISTGEKIRLPDDVTMGYIIEHLLKKPLTVVDQFHSHLEPMKFIRRELLKDQISFSYSLNKDEWNVVKIEGFDAKYDSNRFLSLHCFLFPHFKFCPSNAKDTQVKATMTEPQSQIEINKKSVGSSIGKKLEIAEKQDAPESQSRLTEENAIIFKALKNWAKTKICEEQWRKHDFDNKFNNLRAVARLKTDGNMTCDITCFCGNSLKIHKLAKNATRKPRWIFGNYYTHFNRHNPELSDSSNRKRPIRDSKEVNKPNKQAKMTFDSKFSNRHRKVHPAETTNNKNQIDQWSNDESNNELSHINSFHSFTKDCTTENYGENLTENLSSSQVTSNDVENFTTVESQSNDNNTSLQSEISSSIDNELTTEPRIPQQTKWKTVKYSWAE</sequence>
<keyword evidence="3" id="KW-0328">Glycosyltransferase</keyword>
<keyword evidence="4" id="KW-0808">Transferase</keyword>
<proteinExistence type="inferred from homology"/>
<dbReference type="AlphaFoldDB" id="A0AAN7P5S1"/>